<sequence length="591" mass="64141">MRVEQLTLLLIERMGILLLLTFILTRIPLFRYLLDRRLDLRTGVTFSLFFGLISIAGTYAGVVITESGLDSTFFAASLGAHEAMADSALIGVMVAGLLGGVFVGTGAGFISGIHAYWLGGITGAADAWSTPIIGLLAGLVARFFAEERVIAPVKALFISVFAPILQMGMILIMHESSPSAIRTVDLIGVPMVVANSIGVGIFVAMILAAMKEEERAAASETQRALHIAEMALPYLKQGLTFETAEATANILRRELHANAVAVTDTEKILAHAGLGTMRHVQGELIVTELSRRAIQTGDIQVAARKEQIQPHHPAIGAAIIVPFRSGGQVAGLIKLYYQSIRQIRPVEEAFAKGLSKLISIQLDIAMAEQLRNLMKDAELKALQAQINPHFLFNTLNAIVTLIRVKPEEARRVTVQLGTYMRMNLTMTQTPLIPLYKELEHLQTYLGIVNIRFEDQLYVDCKCESGLEAVVIPPSTLQPLVENSIHHGFKGRTDKGKIHVDLRRKGNGVQITVRDNGNGFSSDVLSVLGQSPIVGGDSTGLGVFNVNRRLITLFGPETALKFANPPGGGARIDFTIPYPDGEARNESDDRRG</sequence>
<dbReference type="SMART" id="SM00065">
    <property type="entry name" value="GAF"/>
    <property type="match status" value="1"/>
</dbReference>
<evidence type="ECO:0000256" key="3">
    <source>
        <dbReference type="ARBA" id="ARBA00012438"/>
    </source>
</evidence>
<evidence type="ECO:0000256" key="7">
    <source>
        <dbReference type="ARBA" id="ARBA00022692"/>
    </source>
</evidence>
<keyword evidence="6" id="KW-0808">Transferase</keyword>
<dbReference type="GO" id="GO:0000155">
    <property type="term" value="F:phosphorelay sensor kinase activity"/>
    <property type="evidence" value="ECO:0007669"/>
    <property type="project" value="InterPro"/>
</dbReference>
<evidence type="ECO:0000256" key="14">
    <source>
        <dbReference type="SAM" id="Phobius"/>
    </source>
</evidence>
<keyword evidence="12" id="KW-0902">Two-component regulatory system</keyword>
<gene>
    <name evidence="17" type="ORF">ICC18_25905</name>
</gene>
<evidence type="ECO:0000313" key="18">
    <source>
        <dbReference type="Proteomes" id="UP000650466"/>
    </source>
</evidence>
<feature type="domain" description="GAF" evidence="15">
    <location>
        <begin position="239"/>
        <end position="372"/>
    </location>
</feature>
<comment type="catalytic activity">
    <reaction evidence="1">
        <text>ATP + protein L-histidine = ADP + protein N-phospho-L-histidine.</text>
        <dbReference type="EC" id="2.7.13.3"/>
    </reaction>
</comment>
<dbReference type="InterPro" id="IPR029016">
    <property type="entry name" value="GAF-like_dom_sf"/>
</dbReference>
<evidence type="ECO:0000256" key="1">
    <source>
        <dbReference type="ARBA" id="ARBA00000085"/>
    </source>
</evidence>
<dbReference type="PANTHER" id="PTHR34220:SF7">
    <property type="entry name" value="SENSOR HISTIDINE KINASE YPDA"/>
    <property type="match status" value="1"/>
</dbReference>
<keyword evidence="10" id="KW-0067">ATP-binding</keyword>
<evidence type="ECO:0000256" key="12">
    <source>
        <dbReference type="ARBA" id="ARBA00023012"/>
    </source>
</evidence>
<evidence type="ECO:0000256" key="9">
    <source>
        <dbReference type="ARBA" id="ARBA00022777"/>
    </source>
</evidence>
<organism evidence="17 18">
    <name type="scientific">Paenibacillus sedimenti</name>
    <dbReference type="NCBI Taxonomy" id="2770274"/>
    <lineage>
        <taxon>Bacteria</taxon>
        <taxon>Bacillati</taxon>
        <taxon>Bacillota</taxon>
        <taxon>Bacilli</taxon>
        <taxon>Bacillales</taxon>
        <taxon>Paenibacillaceae</taxon>
        <taxon>Paenibacillus</taxon>
    </lineage>
</organism>
<keyword evidence="9 17" id="KW-0418">Kinase</keyword>
<feature type="transmembrane region" description="Helical" evidence="14">
    <location>
        <begin position="184"/>
        <end position="210"/>
    </location>
</feature>
<evidence type="ECO:0000256" key="10">
    <source>
        <dbReference type="ARBA" id="ARBA00022840"/>
    </source>
</evidence>
<dbReference type="InterPro" id="IPR011620">
    <property type="entry name" value="Sig_transdc_His_kinase_LytS_TM"/>
</dbReference>
<protein>
    <recommendedName>
        <fullName evidence="3">histidine kinase</fullName>
        <ecNumber evidence="3">2.7.13.3</ecNumber>
    </recommendedName>
</protein>
<dbReference type="Pfam" id="PF06580">
    <property type="entry name" value="His_kinase"/>
    <property type="match status" value="1"/>
</dbReference>
<dbReference type="SUPFAM" id="SSF55781">
    <property type="entry name" value="GAF domain-like"/>
    <property type="match status" value="1"/>
</dbReference>
<feature type="transmembrane region" description="Helical" evidence="14">
    <location>
        <begin position="14"/>
        <end position="34"/>
    </location>
</feature>
<dbReference type="EC" id="2.7.13.3" evidence="3"/>
<dbReference type="InterPro" id="IPR010559">
    <property type="entry name" value="Sig_transdc_His_kin_internal"/>
</dbReference>
<dbReference type="InterPro" id="IPR003018">
    <property type="entry name" value="GAF"/>
</dbReference>
<dbReference type="PANTHER" id="PTHR34220">
    <property type="entry name" value="SENSOR HISTIDINE KINASE YPDA"/>
    <property type="match status" value="1"/>
</dbReference>
<dbReference type="RefSeq" id="WP_188177323.1">
    <property type="nucleotide sequence ID" value="NZ_JACVVD010000011.1"/>
</dbReference>
<evidence type="ECO:0000256" key="11">
    <source>
        <dbReference type="ARBA" id="ARBA00022989"/>
    </source>
</evidence>
<reference evidence="17" key="1">
    <citation type="submission" date="2020-09" db="EMBL/GenBank/DDBJ databases">
        <title>Draft Genome Sequence of Paenibacillus sp. WST5.</title>
        <authorList>
            <person name="Bao Z."/>
        </authorList>
    </citation>
    <scope>NUCLEOTIDE SEQUENCE</scope>
    <source>
        <strain evidence="17">WST5</strain>
    </source>
</reference>
<evidence type="ECO:0000256" key="2">
    <source>
        <dbReference type="ARBA" id="ARBA00004651"/>
    </source>
</evidence>
<feature type="transmembrane region" description="Helical" evidence="14">
    <location>
        <begin position="151"/>
        <end position="172"/>
    </location>
</feature>
<dbReference type="GO" id="GO:0071555">
    <property type="term" value="P:cell wall organization"/>
    <property type="evidence" value="ECO:0007669"/>
    <property type="project" value="InterPro"/>
</dbReference>
<evidence type="ECO:0000256" key="6">
    <source>
        <dbReference type="ARBA" id="ARBA00022679"/>
    </source>
</evidence>
<dbReference type="SUPFAM" id="SSF55874">
    <property type="entry name" value="ATPase domain of HSP90 chaperone/DNA topoisomerase II/histidine kinase"/>
    <property type="match status" value="1"/>
</dbReference>
<comment type="caution">
    <text evidence="17">The sequence shown here is derived from an EMBL/GenBank/DDBJ whole genome shotgun (WGS) entry which is preliminary data.</text>
</comment>
<keyword evidence="8" id="KW-0547">Nucleotide-binding</keyword>
<accession>A0A926QMN2</accession>
<evidence type="ECO:0000256" key="8">
    <source>
        <dbReference type="ARBA" id="ARBA00022741"/>
    </source>
</evidence>
<evidence type="ECO:0000256" key="13">
    <source>
        <dbReference type="ARBA" id="ARBA00023136"/>
    </source>
</evidence>
<evidence type="ECO:0000313" key="17">
    <source>
        <dbReference type="EMBL" id="MBD0383544.1"/>
    </source>
</evidence>
<dbReference type="GO" id="GO:0005886">
    <property type="term" value="C:plasma membrane"/>
    <property type="evidence" value="ECO:0007669"/>
    <property type="project" value="UniProtKB-SubCell"/>
</dbReference>
<feature type="transmembrane region" description="Helical" evidence="14">
    <location>
        <begin position="46"/>
        <end position="69"/>
    </location>
</feature>
<comment type="subcellular location">
    <subcellularLocation>
        <location evidence="2">Cell membrane</location>
        <topology evidence="2">Multi-pass membrane protein</topology>
    </subcellularLocation>
</comment>
<evidence type="ECO:0000259" key="16">
    <source>
        <dbReference type="SMART" id="SM00387"/>
    </source>
</evidence>
<dbReference type="SMART" id="SM00387">
    <property type="entry name" value="HATPase_c"/>
    <property type="match status" value="1"/>
</dbReference>
<dbReference type="Gene3D" id="3.30.565.10">
    <property type="entry name" value="Histidine kinase-like ATPase, C-terminal domain"/>
    <property type="match status" value="1"/>
</dbReference>
<keyword evidence="4" id="KW-1003">Cell membrane</keyword>
<dbReference type="InterPro" id="IPR003594">
    <property type="entry name" value="HATPase_dom"/>
</dbReference>
<feature type="transmembrane region" description="Helical" evidence="14">
    <location>
        <begin position="125"/>
        <end position="145"/>
    </location>
</feature>
<dbReference type="InterPro" id="IPR036890">
    <property type="entry name" value="HATPase_C_sf"/>
</dbReference>
<dbReference type="InterPro" id="IPR050640">
    <property type="entry name" value="Bact_2-comp_sensor_kinase"/>
</dbReference>
<dbReference type="Pfam" id="PF07694">
    <property type="entry name" value="5TM-5TMR_LYT"/>
    <property type="match status" value="1"/>
</dbReference>
<keyword evidence="7 14" id="KW-0812">Transmembrane</keyword>
<feature type="transmembrane region" description="Helical" evidence="14">
    <location>
        <begin position="89"/>
        <end position="113"/>
    </location>
</feature>
<evidence type="ECO:0000256" key="5">
    <source>
        <dbReference type="ARBA" id="ARBA00022553"/>
    </source>
</evidence>
<keyword evidence="13 14" id="KW-0472">Membrane</keyword>
<dbReference type="GO" id="GO:0005524">
    <property type="term" value="F:ATP binding"/>
    <property type="evidence" value="ECO:0007669"/>
    <property type="project" value="UniProtKB-KW"/>
</dbReference>
<dbReference type="Gene3D" id="3.30.450.40">
    <property type="match status" value="1"/>
</dbReference>
<keyword evidence="11 14" id="KW-1133">Transmembrane helix</keyword>
<proteinExistence type="predicted"/>
<dbReference type="EMBL" id="JACVVD010000011">
    <property type="protein sequence ID" value="MBD0383544.1"/>
    <property type="molecule type" value="Genomic_DNA"/>
</dbReference>
<dbReference type="Proteomes" id="UP000650466">
    <property type="component" value="Unassembled WGS sequence"/>
</dbReference>
<dbReference type="AlphaFoldDB" id="A0A926QMN2"/>
<name>A0A926QMN2_9BACL</name>
<feature type="domain" description="Histidine kinase/HSP90-like ATPase" evidence="16">
    <location>
        <begin position="467"/>
        <end position="579"/>
    </location>
</feature>
<evidence type="ECO:0000256" key="4">
    <source>
        <dbReference type="ARBA" id="ARBA00022475"/>
    </source>
</evidence>
<evidence type="ECO:0000259" key="15">
    <source>
        <dbReference type="SMART" id="SM00065"/>
    </source>
</evidence>
<keyword evidence="5" id="KW-0597">Phosphoprotein</keyword>
<keyword evidence="18" id="KW-1185">Reference proteome</keyword>
<dbReference type="Pfam" id="PF02518">
    <property type="entry name" value="HATPase_c"/>
    <property type="match status" value="1"/>
</dbReference>